<name>A0A2P6PEF4_ROSCH</name>
<keyword evidence="2" id="KW-1185">Reference proteome</keyword>
<dbReference type="Gramene" id="PRQ20305">
    <property type="protein sequence ID" value="PRQ20305"/>
    <property type="gene ID" value="RchiOBHm_Chr7g0226701"/>
</dbReference>
<proteinExistence type="predicted"/>
<sequence length="73" mass="8414">MLARPFFSQKLNFSVPTSLSHTNSHFGLYVSSDLSLPFASLPRRTKSELRFSSSEQTNLFLTDRARYVRPWST</sequence>
<organism evidence="1 2">
    <name type="scientific">Rosa chinensis</name>
    <name type="common">China rose</name>
    <dbReference type="NCBI Taxonomy" id="74649"/>
    <lineage>
        <taxon>Eukaryota</taxon>
        <taxon>Viridiplantae</taxon>
        <taxon>Streptophyta</taxon>
        <taxon>Embryophyta</taxon>
        <taxon>Tracheophyta</taxon>
        <taxon>Spermatophyta</taxon>
        <taxon>Magnoliopsida</taxon>
        <taxon>eudicotyledons</taxon>
        <taxon>Gunneridae</taxon>
        <taxon>Pentapetalae</taxon>
        <taxon>rosids</taxon>
        <taxon>fabids</taxon>
        <taxon>Rosales</taxon>
        <taxon>Rosaceae</taxon>
        <taxon>Rosoideae</taxon>
        <taxon>Rosoideae incertae sedis</taxon>
        <taxon>Rosa</taxon>
    </lineage>
</organism>
<dbReference type="Proteomes" id="UP000238479">
    <property type="component" value="Chromosome 7"/>
</dbReference>
<accession>A0A2P6PEF4</accession>
<dbReference type="AlphaFoldDB" id="A0A2P6PEF4"/>
<protein>
    <submittedName>
        <fullName evidence="1">Uncharacterized protein</fullName>
    </submittedName>
</protein>
<gene>
    <name evidence="1" type="ORF">RchiOBHm_Chr7g0226701</name>
</gene>
<evidence type="ECO:0000313" key="2">
    <source>
        <dbReference type="Proteomes" id="UP000238479"/>
    </source>
</evidence>
<dbReference type="EMBL" id="PDCK01000045">
    <property type="protein sequence ID" value="PRQ20305.1"/>
    <property type="molecule type" value="Genomic_DNA"/>
</dbReference>
<reference evidence="1 2" key="1">
    <citation type="journal article" date="2018" name="Nat. Genet.">
        <title>The Rosa genome provides new insights in the design of modern roses.</title>
        <authorList>
            <person name="Bendahmane M."/>
        </authorList>
    </citation>
    <scope>NUCLEOTIDE SEQUENCE [LARGE SCALE GENOMIC DNA]</scope>
    <source>
        <strain evidence="2">cv. Old Blush</strain>
    </source>
</reference>
<evidence type="ECO:0000313" key="1">
    <source>
        <dbReference type="EMBL" id="PRQ20305.1"/>
    </source>
</evidence>
<comment type="caution">
    <text evidence="1">The sequence shown here is derived from an EMBL/GenBank/DDBJ whole genome shotgun (WGS) entry which is preliminary data.</text>
</comment>